<dbReference type="GO" id="GO:0051539">
    <property type="term" value="F:4 iron, 4 sulfur cluster binding"/>
    <property type="evidence" value="ECO:0007669"/>
    <property type="project" value="UniProtKB-KW"/>
</dbReference>
<keyword evidence="11" id="KW-0535">Nitrogen fixation</keyword>
<dbReference type="SUPFAM" id="SSF53146">
    <property type="entry name" value="Nitrogenase accessory factor-like"/>
    <property type="match status" value="1"/>
</dbReference>
<reference evidence="17 19" key="2">
    <citation type="journal article" date="2016" name="Front. Microbiol.">
        <title>Industrial Acetogenic Biocatalysts: A Comparative Metabolic and Genomic Analysis.</title>
        <authorList>
            <person name="Bengelsdorf F."/>
            <person name="Poehlein A."/>
            <person name="Sonja S."/>
            <person name="Erz C."/>
            <person name="Hummel T."/>
            <person name="Hoffmeister S."/>
            <person name="Daniel R."/>
            <person name="Durre P."/>
        </authorList>
    </citation>
    <scope>NUCLEOTIDE SEQUENCE [LARGE SCALE GENOMIC DNA]</scope>
    <source>
        <strain evidence="17 19">PTA-10522</strain>
    </source>
</reference>
<dbReference type="GO" id="GO:0046872">
    <property type="term" value="F:metal ion binding"/>
    <property type="evidence" value="ECO:0007669"/>
    <property type="project" value="UniProtKB-KW"/>
</dbReference>
<keyword evidence="9" id="KW-0408">Iron</keyword>
<dbReference type="SMART" id="SM00729">
    <property type="entry name" value="Elp3"/>
    <property type="match status" value="1"/>
</dbReference>
<dbReference type="Pfam" id="PF04055">
    <property type="entry name" value="Radical_SAM"/>
    <property type="match status" value="1"/>
</dbReference>
<dbReference type="SFLD" id="SFLDS00029">
    <property type="entry name" value="Radical_SAM"/>
    <property type="match status" value="1"/>
</dbReference>
<evidence type="ECO:0000256" key="10">
    <source>
        <dbReference type="ARBA" id="ARBA00023014"/>
    </source>
</evidence>
<name>A0A166SD33_9CLOT</name>
<comment type="function">
    <text evidence="2">Involved in the biosynthesis of the iron-molybdenum cofactor (FeMo-co or M-cluster) found in the dinitrogenase enzyme of the nitrogenase complex in nitrogen-fixing microorganisms. NifB catalyzes the crucial step of radical SAM-dependent carbide insertion that occurs concomitant with the insertion of a 9th sulfur and the rearrangement/coupling of two [4Fe-4S] clusters into a [8Fe-9S-C] cluster, the precursor to the M-cluster.</text>
</comment>
<dbReference type="InterPro" id="IPR007197">
    <property type="entry name" value="rSAM"/>
</dbReference>
<dbReference type="RefSeq" id="WP_063601659.1">
    <property type="nucleotide sequence ID" value="NZ_LITQ01000022.1"/>
</dbReference>
<evidence type="ECO:0000256" key="8">
    <source>
        <dbReference type="ARBA" id="ARBA00022723"/>
    </source>
</evidence>
<accession>A0A166SD33</accession>
<sequence length="423" mass="47774">MSKELATKSISEKTLTHPCYNCIAHKYARMHIPVAPKCNVSCNFCNRKYDCVNETRPGVTSEVLTPEGARDKFKIVRDKVRNLTVVGIAGPGDPLANFDETKKSIELIKKESKDITFCLSTNGLMLPFYADKLIELGVTHLTVTINAVDPKIGRKVYKFVNYLGDTFVGEEAGRVLLNNQLSGLKYAAQKGIVCKVNIVMIKGINDLHIPEIVKKVKECGAYMTNIMPLIPVKGSVFENNPTVTEVELNDMRRDCELTLKQMYHCRQCRADAIGTLDNDVSGEFRESTESSQNSENNLEDKNVIQLKSHKYRFAVASKSGVSIDEHFGHATEFYIYDVINDEIKFKEKRKVNRYCSGGYDCGEHEDRIENIIKSVIDCNAVLVVRAGFEPIDRLHEKGIRLFQMYQEINEGIRKAAKLLKKDE</sequence>
<dbReference type="SFLD" id="SFLDG01067">
    <property type="entry name" value="SPASM/twitch_domain_containing"/>
    <property type="match status" value="1"/>
</dbReference>
<dbReference type="Proteomes" id="UP000077384">
    <property type="component" value="Unassembled WGS sequence"/>
</dbReference>
<reference evidence="16 18" key="1">
    <citation type="journal article" date="2015" name="Biotechnol. Bioeng.">
        <title>Genome sequence and phenotypic characterization of Caulobacter segnis.</title>
        <authorList>
            <person name="Patel S."/>
            <person name="Fletcher B."/>
            <person name="Scott D.C."/>
            <person name="Ely B."/>
        </authorList>
    </citation>
    <scope>NUCLEOTIDE SEQUENCE [LARGE SCALE GENOMIC DNA]</scope>
    <source>
        <strain evidence="16 18">PS02</strain>
    </source>
</reference>
<evidence type="ECO:0000256" key="5">
    <source>
        <dbReference type="ARBA" id="ARBA00021702"/>
    </source>
</evidence>
<dbReference type="InterPro" id="IPR013785">
    <property type="entry name" value="Aldolase_TIM"/>
</dbReference>
<keyword evidence="8" id="KW-0479">Metal-binding</keyword>
<dbReference type="CDD" id="cd00852">
    <property type="entry name" value="NifB"/>
    <property type="match status" value="1"/>
</dbReference>
<dbReference type="SFLD" id="SFLDF00281">
    <property type="entry name" value="FeMo_cofactor_biosynthesis_pro"/>
    <property type="match status" value="1"/>
</dbReference>
<organism evidence="16 18">
    <name type="scientific">Clostridium coskatii</name>
    <dbReference type="NCBI Taxonomy" id="1705578"/>
    <lineage>
        <taxon>Bacteria</taxon>
        <taxon>Bacillati</taxon>
        <taxon>Bacillota</taxon>
        <taxon>Clostridia</taxon>
        <taxon>Eubacteriales</taxon>
        <taxon>Clostridiaceae</taxon>
        <taxon>Clostridium</taxon>
    </lineage>
</organism>
<evidence type="ECO:0000259" key="15">
    <source>
        <dbReference type="PROSITE" id="PS51918"/>
    </source>
</evidence>
<dbReference type="InterPro" id="IPR000385">
    <property type="entry name" value="MoaA_NifB_PqqE_Fe-S-bd_CS"/>
</dbReference>
<keyword evidence="12" id="KW-0456">Lyase</keyword>
<feature type="domain" description="Radical SAM core" evidence="15">
    <location>
        <begin position="24"/>
        <end position="266"/>
    </location>
</feature>
<dbReference type="EMBL" id="LROR01000056">
    <property type="protein sequence ID" value="OBR92602.1"/>
    <property type="molecule type" value="Genomic_DNA"/>
</dbReference>
<evidence type="ECO:0000256" key="1">
    <source>
        <dbReference type="ARBA" id="ARBA00001966"/>
    </source>
</evidence>
<dbReference type="GO" id="GO:0032324">
    <property type="term" value="P:molybdopterin cofactor biosynthetic process"/>
    <property type="evidence" value="ECO:0007669"/>
    <property type="project" value="UniProtKB-ARBA"/>
</dbReference>
<dbReference type="UniPathway" id="UPA00782"/>
<dbReference type="GO" id="GO:0016829">
    <property type="term" value="F:lyase activity"/>
    <property type="evidence" value="ECO:0007669"/>
    <property type="project" value="UniProtKB-KW"/>
</dbReference>
<evidence type="ECO:0000256" key="2">
    <source>
        <dbReference type="ARBA" id="ARBA00003522"/>
    </source>
</evidence>
<dbReference type="SFLD" id="SFLDG01068">
    <property type="entry name" value="FeMo_cofactor_biosynthesis_pro"/>
    <property type="match status" value="1"/>
</dbReference>
<dbReference type="PANTHER" id="PTHR43787:SF13">
    <property type="entry name" value="FEMO COFACTOR BIOSYNTHESIS PROTEIN NIFB"/>
    <property type="match status" value="1"/>
</dbReference>
<evidence type="ECO:0000256" key="4">
    <source>
        <dbReference type="ARBA" id="ARBA00006804"/>
    </source>
</evidence>
<comment type="similarity">
    <text evidence="4">Belongs to the radical SAM superfamily. NifB family.</text>
</comment>
<evidence type="ECO:0000313" key="18">
    <source>
        <dbReference type="Proteomes" id="UP000077384"/>
    </source>
</evidence>
<dbReference type="InterPro" id="IPR058240">
    <property type="entry name" value="rSAM_sf"/>
</dbReference>
<evidence type="ECO:0000256" key="3">
    <source>
        <dbReference type="ARBA" id="ARBA00005155"/>
    </source>
</evidence>
<dbReference type="Proteomes" id="UP000093694">
    <property type="component" value="Unassembled WGS sequence"/>
</dbReference>
<keyword evidence="19" id="KW-1185">Reference proteome</keyword>
<keyword evidence="10" id="KW-0411">Iron-sulfur</keyword>
<dbReference type="SUPFAM" id="SSF102114">
    <property type="entry name" value="Radical SAM enzymes"/>
    <property type="match status" value="1"/>
</dbReference>
<protein>
    <recommendedName>
        <fullName evidence="5">FeMo cofactor biosynthesis protein NifB</fullName>
    </recommendedName>
    <alternativeName>
        <fullName evidence="14">Nitrogenase cofactor maturase NifB</fullName>
    </alternativeName>
    <alternativeName>
        <fullName evidence="13">Radical SAM assemblase NifB</fullName>
    </alternativeName>
</protein>
<proteinExistence type="inferred from homology"/>
<evidence type="ECO:0000256" key="11">
    <source>
        <dbReference type="ARBA" id="ARBA00023231"/>
    </source>
</evidence>
<dbReference type="PROSITE" id="PS51918">
    <property type="entry name" value="RADICAL_SAM"/>
    <property type="match status" value="1"/>
</dbReference>
<dbReference type="AlphaFoldDB" id="A0A166SD33"/>
<dbReference type="PATRIC" id="fig|1705578.3.peg.1516"/>
<keyword evidence="6" id="KW-0004">4Fe-4S</keyword>
<dbReference type="InterPro" id="IPR005980">
    <property type="entry name" value="Nase_CF_NifB"/>
</dbReference>
<comment type="caution">
    <text evidence="16">The sequence shown here is derived from an EMBL/GenBank/DDBJ whole genome shotgun (WGS) entry which is preliminary data.</text>
</comment>
<dbReference type="InterPro" id="IPR036105">
    <property type="entry name" value="DiNase_FeMo-co_biosyn_sf"/>
</dbReference>
<dbReference type="InterPro" id="IPR003731">
    <property type="entry name" value="Di-Nase_FeMo-co_biosynth"/>
</dbReference>
<comment type="pathway">
    <text evidence="3">Cofactor biosynthesis; Fe-Mo cofactor biosynthesis.</text>
</comment>
<evidence type="ECO:0000313" key="17">
    <source>
        <dbReference type="EMBL" id="OBR92602.1"/>
    </source>
</evidence>
<evidence type="ECO:0000256" key="7">
    <source>
        <dbReference type="ARBA" id="ARBA00022691"/>
    </source>
</evidence>
<dbReference type="PANTHER" id="PTHR43787">
    <property type="entry name" value="FEMO COFACTOR BIOSYNTHESIS PROTEIN NIFB-RELATED"/>
    <property type="match status" value="1"/>
</dbReference>
<evidence type="ECO:0000256" key="14">
    <source>
        <dbReference type="ARBA" id="ARBA00032102"/>
    </source>
</evidence>
<evidence type="ECO:0000256" key="6">
    <source>
        <dbReference type="ARBA" id="ARBA00022485"/>
    </source>
</evidence>
<keyword evidence="7" id="KW-0949">S-adenosyl-L-methionine</keyword>
<dbReference type="InterPro" id="IPR006638">
    <property type="entry name" value="Elp3/MiaA/NifB-like_rSAM"/>
</dbReference>
<dbReference type="PROSITE" id="PS01305">
    <property type="entry name" value="MOAA_NIFB_PQQE"/>
    <property type="match status" value="1"/>
</dbReference>
<evidence type="ECO:0000256" key="9">
    <source>
        <dbReference type="ARBA" id="ARBA00023004"/>
    </source>
</evidence>
<dbReference type="Pfam" id="PF02579">
    <property type="entry name" value="Nitro_FeMo-Co"/>
    <property type="match status" value="1"/>
</dbReference>
<dbReference type="EMBL" id="LITQ01000022">
    <property type="protein sequence ID" value="OAA92008.1"/>
    <property type="molecule type" value="Genomic_DNA"/>
</dbReference>
<evidence type="ECO:0000256" key="12">
    <source>
        <dbReference type="ARBA" id="ARBA00023239"/>
    </source>
</evidence>
<evidence type="ECO:0000313" key="19">
    <source>
        <dbReference type="Proteomes" id="UP000093694"/>
    </source>
</evidence>
<evidence type="ECO:0000256" key="13">
    <source>
        <dbReference type="ARBA" id="ARBA00030926"/>
    </source>
</evidence>
<gene>
    <name evidence="16" type="primary">nifB_1</name>
    <name evidence="17" type="synonym">nifB_2</name>
    <name evidence="17" type="ORF">CLCOS_28390</name>
    <name evidence="16" type="ORF">WX73_01121</name>
</gene>
<dbReference type="Gene3D" id="3.30.420.130">
    <property type="entry name" value="Dinitrogenase iron-molybdenum cofactor biosynthesis domain"/>
    <property type="match status" value="1"/>
</dbReference>
<dbReference type="InterPro" id="IPR034165">
    <property type="entry name" value="NifB_C"/>
</dbReference>
<comment type="cofactor">
    <cofactor evidence="1">
        <name>[4Fe-4S] cluster</name>
        <dbReference type="ChEBI" id="CHEBI:49883"/>
    </cofactor>
</comment>
<evidence type="ECO:0000313" key="16">
    <source>
        <dbReference type="EMBL" id="OAA92008.1"/>
    </source>
</evidence>
<dbReference type="Gene3D" id="3.20.20.70">
    <property type="entry name" value="Aldolase class I"/>
    <property type="match status" value="1"/>
</dbReference>
<dbReference type="NCBIfam" id="TIGR01290">
    <property type="entry name" value="nifB"/>
    <property type="match status" value="1"/>
</dbReference>